<dbReference type="EMBL" id="BARV01028931">
    <property type="protein sequence ID" value="GAI39166.1"/>
    <property type="molecule type" value="Genomic_DNA"/>
</dbReference>
<accession>X1P9L6</accession>
<protein>
    <recommendedName>
        <fullName evidence="2">Alcohol dehydrogenase-like C-terminal domain-containing protein</fullName>
    </recommendedName>
</protein>
<organism evidence="1">
    <name type="scientific">marine sediment metagenome</name>
    <dbReference type="NCBI Taxonomy" id="412755"/>
    <lineage>
        <taxon>unclassified sequences</taxon>
        <taxon>metagenomes</taxon>
        <taxon>ecological metagenomes</taxon>
    </lineage>
</organism>
<feature type="non-terminal residue" evidence="1">
    <location>
        <position position="1"/>
    </location>
</feature>
<name>X1P9L6_9ZZZZ</name>
<dbReference type="AlphaFoldDB" id="X1P9L6"/>
<reference evidence="1" key="1">
    <citation type="journal article" date="2014" name="Front. Microbiol.">
        <title>High frequency of phylogenetically diverse reductive dehalogenase-homologous genes in deep subseafloor sedimentary metagenomes.</title>
        <authorList>
            <person name="Kawai M."/>
            <person name="Futagami T."/>
            <person name="Toyoda A."/>
            <person name="Takaki Y."/>
            <person name="Nishi S."/>
            <person name="Hori S."/>
            <person name="Arai W."/>
            <person name="Tsubouchi T."/>
            <person name="Morono Y."/>
            <person name="Uchiyama I."/>
            <person name="Ito T."/>
            <person name="Fujiyama A."/>
            <person name="Inagaki F."/>
            <person name="Takami H."/>
        </authorList>
    </citation>
    <scope>NUCLEOTIDE SEQUENCE</scope>
    <source>
        <strain evidence="1">Expedition CK06-06</strain>
    </source>
</reference>
<evidence type="ECO:0008006" key="2">
    <source>
        <dbReference type="Google" id="ProtNLM"/>
    </source>
</evidence>
<evidence type="ECO:0000313" key="1">
    <source>
        <dbReference type="EMBL" id="GAI39166.1"/>
    </source>
</evidence>
<gene>
    <name evidence="1" type="ORF">S06H3_46212</name>
</gene>
<comment type="caution">
    <text evidence="1">The sequence shown here is derived from an EMBL/GenBank/DDBJ whole genome shotgun (WGS) entry which is preliminary data.</text>
</comment>
<proteinExistence type="predicted"/>
<sequence>DAAVDVIQKGGTIVVLGVFGEKPRIDMSITASTPLHLIR</sequence>